<sequence length="72" mass="7260">MRDFIGLLFLILAGMLVTKHFALGIPPFILGGWLLAGKGSAKSADGAAAILGGLGILAALVVIVIAIAEAIF</sequence>
<comment type="caution">
    <text evidence="2">The sequence shown here is derived from an EMBL/GenBank/DDBJ whole genome shotgun (WGS) entry which is preliminary data.</text>
</comment>
<dbReference type="EMBL" id="BAABFC010000001">
    <property type="protein sequence ID" value="GAA4493422.1"/>
    <property type="molecule type" value="Genomic_DNA"/>
</dbReference>
<dbReference type="Proteomes" id="UP001501321">
    <property type="component" value="Unassembled WGS sequence"/>
</dbReference>
<keyword evidence="3" id="KW-1185">Reference proteome</keyword>
<dbReference type="RefSeq" id="WP_345009469.1">
    <property type="nucleotide sequence ID" value="NZ_BAABFC010000001.1"/>
</dbReference>
<keyword evidence="1" id="KW-0812">Transmembrane</keyword>
<keyword evidence="1" id="KW-0472">Membrane</keyword>
<reference evidence="3" key="1">
    <citation type="journal article" date="2019" name="Int. J. Syst. Evol. Microbiol.">
        <title>The Global Catalogue of Microorganisms (GCM) 10K type strain sequencing project: providing services to taxonomists for standard genome sequencing and annotation.</title>
        <authorList>
            <consortium name="The Broad Institute Genomics Platform"/>
            <consortium name="The Broad Institute Genome Sequencing Center for Infectious Disease"/>
            <person name="Wu L."/>
            <person name="Ma J."/>
        </authorList>
    </citation>
    <scope>NUCLEOTIDE SEQUENCE [LARGE SCALE GENOMIC DNA]</scope>
    <source>
        <strain evidence="3">JCM 32226</strain>
    </source>
</reference>
<organism evidence="2 3">
    <name type="scientific">Pseudaeromonas paramecii</name>
    <dbReference type="NCBI Taxonomy" id="2138166"/>
    <lineage>
        <taxon>Bacteria</taxon>
        <taxon>Pseudomonadati</taxon>
        <taxon>Pseudomonadota</taxon>
        <taxon>Gammaproteobacteria</taxon>
        <taxon>Aeromonadales</taxon>
        <taxon>Aeromonadaceae</taxon>
        <taxon>Pseudaeromonas</taxon>
    </lineage>
</organism>
<evidence type="ECO:0000313" key="3">
    <source>
        <dbReference type="Proteomes" id="UP001501321"/>
    </source>
</evidence>
<evidence type="ECO:0000313" key="2">
    <source>
        <dbReference type="EMBL" id="GAA4493422.1"/>
    </source>
</evidence>
<protein>
    <submittedName>
        <fullName evidence="2">Uncharacterized protein</fullName>
    </submittedName>
</protein>
<keyword evidence="1" id="KW-1133">Transmembrane helix</keyword>
<gene>
    <name evidence="2" type="ORF">GCM10023095_03650</name>
</gene>
<feature type="transmembrane region" description="Helical" evidence="1">
    <location>
        <begin position="48"/>
        <end position="68"/>
    </location>
</feature>
<evidence type="ECO:0000256" key="1">
    <source>
        <dbReference type="SAM" id="Phobius"/>
    </source>
</evidence>
<accession>A0ABP8PX36</accession>
<proteinExistence type="predicted"/>
<name>A0ABP8PX36_9GAMM</name>